<dbReference type="InterPro" id="IPR011234">
    <property type="entry name" value="Fumarylacetoacetase-like_C"/>
</dbReference>
<dbReference type="InterPro" id="IPR000073">
    <property type="entry name" value="AB_hydrolase_1"/>
</dbReference>
<dbReference type="PANTHER" id="PTHR11820">
    <property type="entry name" value="ACYLPYRUVASE"/>
    <property type="match status" value="1"/>
</dbReference>
<accession>A0A4Q1BHD1</accession>
<dbReference type="Gene3D" id="3.90.850.10">
    <property type="entry name" value="Fumarylacetoacetase-like, C-terminal domain"/>
    <property type="match status" value="1"/>
</dbReference>
<feature type="domain" description="Fumarylacetoacetase-like C-terminal" evidence="5">
    <location>
        <begin position="102"/>
        <end position="311"/>
    </location>
</feature>
<evidence type="ECO:0000256" key="1">
    <source>
        <dbReference type="ARBA" id="ARBA00010211"/>
    </source>
</evidence>
<evidence type="ECO:0000256" key="2">
    <source>
        <dbReference type="ARBA" id="ARBA00022723"/>
    </source>
</evidence>
<dbReference type="Pfam" id="PF01557">
    <property type="entry name" value="FAA_hydrolase"/>
    <property type="match status" value="1"/>
</dbReference>
<keyword evidence="7" id="KW-1185">Reference proteome</keyword>
<dbReference type="InterPro" id="IPR029058">
    <property type="entry name" value="AB_hydrolase_fold"/>
</dbReference>
<reference evidence="6 7" key="1">
    <citation type="submission" date="2016-06" db="EMBL/GenBank/DDBJ databases">
        <title>Evolution of pathogenesis and genome organization in the Tremellales.</title>
        <authorList>
            <person name="Cuomo C."/>
            <person name="Litvintseva A."/>
            <person name="Heitman J."/>
            <person name="Chen Y."/>
            <person name="Sun S."/>
            <person name="Springer D."/>
            <person name="Dromer F."/>
            <person name="Young S."/>
            <person name="Zeng Q."/>
            <person name="Chapman S."/>
            <person name="Gujja S."/>
            <person name="Saif S."/>
            <person name="Birren B."/>
        </authorList>
    </citation>
    <scope>NUCLEOTIDE SEQUENCE [LARGE SCALE GENOMIC DNA]</scope>
    <source>
        <strain evidence="6 7">ATCC 28783</strain>
    </source>
</reference>
<keyword evidence="2" id="KW-0479">Metal-binding</keyword>
<dbReference type="VEuPathDB" id="FungiDB:TREMEDRAFT_74828"/>
<comment type="caution">
    <text evidence="6">The sequence shown here is derived from an EMBL/GenBank/DDBJ whole genome shotgun (WGS) entry which is preliminary data.</text>
</comment>
<dbReference type="PRINTS" id="PR00111">
    <property type="entry name" value="ABHYDROLASE"/>
</dbReference>
<dbReference type="VEuPathDB" id="FungiDB:TREMEDRAFT_65817"/>
<evidence type="ECO:0008006" key="8">
    <source>
        <dbReference type="Google" id="ProtNLM"/>
    </source>
</evidence>
<comment type="similarity">
    <text evidence="1">Belongs to the FAH family.</text>
</comment>
<dbReference type="Pfam" id="PF00561">
    <property type="entry name" value="Abhydrolase_1"/>
    <property type="match status" value="1"/>
</dbReference>
<dbReference type="GO" id="GO:0018773">
    <property type="term" value="F:acetylpyruvate hydrolase activity"/>
    <property type="evidence" value="ECO:0007669"/>
    <property type="project" value="TreeGrafter"/>
</dbReference>
<dbReference type="SUPFAM" id="SSF53474">
    <property type="entry name" value="alpha/beta-Hydrolases"/>
    <property type="match status" value="1"/>
</dbReference>
<dbReference type="InterPro" id="IPR036663">
    <property type="entry name" value="Fumarylacetoacetase_C_sf"/>
</dbReference>
<feature type="domain" description="AB hydrolase-1" evidence="4">
    <location>
        <begin position="360"/>
        <end position="470"/>
    </location>
</feature>
<evidence type="ECO:0000259" key="4">
    <source>
        <dbReference type="Pfam" id="PF00561"/>
    </source>
</evidence>
<dbReference type="PANTHER" id="PTHR11820:SF7">
    <property type="entry name" value="ACYLPYRUVASE FAHD1, MITOCHONDRIAL"/>
    <property type="match status" value="1"/>
</dbReference>
<evidence type="ECO:0000313" key="6">
    <source>
        <dbReference type="EMBL" id="RXK37008.1"/>
    </source>
</evidence>
<dbReference type="Proteomes" id="UP000289152">
    <property type="component" value="Unassembled WGS sequence"/>
</dbReference>
<proteinExistence type="inferred from homology"/>
<dbReference type="InParanoid" id="A0A4Q1BHD1"/>
<dbReference type="AlphaFoldDB" id="A0A4Q1BHD1"/>
<dbReference type="GO" id="GO:0006107">
    <property type="term" value="P:oxaloacetate metabolic process"/>
    <property type="evidence" value="ECO:0007669"/>
    <property type="project" value="UniProtKB-ARBA"/>
</dbReference>
<feature type="region of interest" description="Disordered" evidence="3">
    <location>
        <begin position="1"/>
        <end position="48"/>
    </location>
</feature>
<feature type="compositionally biased region" description="Basic and acidic residues" evidence="3">
    <location>
        <begin position="1"/>
        <end position="16"/>
    </location>
</feature>
<sequence length="599" mass="64901">MVDDVWRDGWVRKTERQTGGNIDGSGGARQNRSPSQPDGAIGSTDDSNEYITPLLLPDRSPLRSFQELVERWVEVKDCLLPSEPKERWDEVEILPPFRGRDVICVGKNYREHATEFAGSGFDHDTSDTPDFPIIFTKRATSIVGHNHPIQPHTTITDKLDYEGELGIIIGKKGLGVSKEDAWEYVWGATIINDVTARDKQRDHKQYYLGKSFDTFCPMGPLVVPASELDIPSLLLQTHVNGKLRQSAHISELIFDIPTLIHTCSMGTTLQPGDVIATGTPYGVGISSGAFLQPGDIVEVSITGLGTLRNVIADDRSTEKRTKPETGDTQAILVLYHTMSLLDLPSAKVYVETSGLETGSTVICIHGLGGSSSNFYPLVEAAELGKKYKVVLFDLPGHGLSPLGGQTVRVEGYVRCLEEVVDALKIEKAALVGHSMGCLIATTFASLYPKRVTKLCLLGPIKQFPSTPFQPLLDRASTARSSLSSFSTLSSTLSIGGTSPSSHSNHLVIAAVRTSILHTDPEGYARACEALAHATDPAYGSVEGDVLVISGHDDKTSTEQIGESLVSVLKGKREVVKGGHWMLLESVEQVAVLVKGFMID</sequence>
<dbReference type="Gene3D" id="3.40.50.1820">
    <property type="entry name" value="alpha/beta hydrolase"/>
    <property type="match status" value="1"/>
</dbReference>
<evidence type="ECO:0000256" key="3">
    <source>
        <dbReference type="SAM" id="MobiDB-lite"/>
    </source>
</evidence>
<name>A0A4Q1BHD1_TREME</name>
<dbReference type="FunFam" id="3.90.850.10:FF:000002">
    <property type="entry name" value="2-hydroxyhepta-2,4-diene-1,7-dioate isomerase"/>
    <property type="match status" value="1"/>
</dbReference>
<evidence type="ECO:0000259" key="5">
    <source>
        <dbReference type="Pfam" id="PF01557"/>
    </source>
</evidence>
<dbReference type="STRING" id="5217.A0A4Q1BHD1"/>
<gene>
    <name evidence="6" type="ORF">M231_05715</name>
</gene>
<organism evidence="6 7">
    <name type="scientific">Tremella mesenterica</name>
    <name type="common">Jelly fungus</name>
    <dbReference type="NCBI Taxonomy" id="5217"/>
    <lineage>
        <taxon>Eukaryota</taxon>
        <taxon>Fungi</taxon>
        <taxon>Dikarya</taxon>
        <taxon>Basidiomycota</taxon>
        <taxon>Agaricomycotina</taxon>
        <taxon>Tremellomycetes</taxon>
        <taxon>Tremellales</taxon>
        <taxon>Tremellaceae</taxon>
        <taxon>Tremella</taxon>
    </lineage>
</organism>
<dbReference type="GO" id="GO:0050163">
    <property type="term" value="F:oxaloacetate tautomerase activity"/>
    <property type="evidence" value="ECO:0007669"/>
    <property type="project" value="UniProtKB-ARBA"/>
</dbReference>
<dbReference type="GO" id="GO:0046872">
    <property type="term" value="F:metal ion binding"/>
    <property type="evidence" value="ECO:0007669"/>
    <property type="project" value="UniProtKB-KW"/>
</dbReference>
<evidence type="ECO:0000313" key="7">
    <source>
        <dbReference type="Proteomes" id="UP000289152"/>
    </source>
</evidence>
<dbReference type="SUPFAM" id="SSF56529">
    <property type="entry name" value="FAH"/>
    <property type="match status" value="1"/>
</dbReference>
<dbReference type="OrthoDB" id="411064at2759"/>
<protein>
    <recommendedName>
        <fullName evidence="8">Fumarylacetoacetase-like C-terminal domain-containing protein</fullName>
    </recommendedName>
</protein>
<dbReference type="EMBL" id="SDIL01000080">
    <property type="protein sequence ID" value="RXK37008.1"/>
    <property type="molecule type" value="Genomic_DNA"/>
</dbReference>